<dbReference type="Pfam" id="PF08905">
    <property type="entry name" value="DUF1850"/>
    <property type="match status" value="1"/>
</dbReference>
<proteinExistence type="predicted"/>
<name>A0A7W7RDB2_9ACTN</name>
<evidence type="ECO:0000313" key="3">
    <source>
        <dbReference type="Proteomes" id="UP000523007"/>
    </source>
</evidence>
<dbReference type="Proteomes" id="UP000523007">
    <property type="component" value="Unassembled WGS sequence"/>
</dbReference>
<evidence type="ECO:0000313" key="2">
    <source>
        <dbReference type="EMBL" id="MBB4929690.1"/>
    </source>
</evidence>
<protein>
    <recommendedName>
        <fullName evidence="4">DUF1850 domain-containing protein</fullName>
    </recommendedName>
</protein>
<accession>A0A7W7RDB2</accession>
<organism evidence="2 3">
    <name type="scientific">Lipingzhangella halophila</name>
    <dbReference type="NCBI Taxonomy" id="1783352"/>
    <lineage>
        <taxon>Bacteria</taxon>
        <taxon>Bacillati</taxon>
        <taxon>Actinomycetota</taxon>
        <taxon>Actinomycetes</taxon>
        <taxon>Streptosporangiales</taxon>
        <taxon>Nocardiopsidaceae</taxon>
        <taxon>Lipingzhangella</taxon>
    </lineage>
</organism>
<comment type="caution">
    <text evidence="2">The sequence shown here is derived from an EMBL/GenBank/DDBJ whole genome shotgun (WGS) entry which is preliminary data.</text>
</comment>
<dbReference type="RefSeq" id="WP_184574367.1">
    <property type="nucleotide sequence ID" value="NZ_JACHJT010000001.1"/>
</dbReference>
<evidence type="ECO:0008006" key="4">
    <source>
        <dbReference type="Google" id="ProtNLM"/>
    </source>
</evidence>
<dbReference type="AlphaFoldDB" id="A0A7W7RDB2"/>
<gene>
    <name evidence="2" type="ORF">F4561_000510</name>
</gene>
<dbReference type="InterPro" id="IPR015001">
    <property type="entry name" value="DUF1850"/>
</dbReference>
<reference evidence="2 3" key="1">
    <citation type="submission" date="2020-08" db="EMBL/GenBank/DDBJ databases">
        <title>Sequencing the genomes of 1000 actinobacteria strains.</title>
        <authorList>
            <person name="Klenk H.-P."/>
        </authorList>
    </citation>
    <scope>NUCLEOTIDE SEQUENCE [LARGE SCALE GENOMIC DNA]</scope>
    <source>
        <strain evidence="2 3">DSM 102030</strain>
    </source>
</reference>
<feature type="region of interest" description="Disordered" evidence="1">
    <location>
        <begin position="171"/>
        <end position="192"/>
    </location>
</feature>
<sequence>MWVRVARAWRSRTRATRVRIVAVAATGLAATALLWPVWPAVSVEGDDAELGVVPLDPGESFTLSFVHSLDKLPVEDVYEIRDGRIVQEATRVREFGAGMGHIPGRGEGHAEGEWWVVSGIDEPIDDFRVLVGSPGTDHRLVYPGGEVSLTRCWAGERVTLRAVRQSTLARVLPGAGPPSCTQGEQEPPGNET</sequence>
<evidence type="ECO:0000256" key="1">
    <source>
        <dbReference type="SAM" id="MobiDB-lite"/>
    </source>
</evidence>
<keyword evidence="3" id="KW-1185">Reference proteome</keyword>
<dbReference type="EMBL" id="JACHJT010000001">
    <property type="protein sequence ID" value="MBB4929690.1"/>
    <property type="molecule type" value="Genomic_DNA"/>
</dbReference>